<name>A0A5J5A691_9ASTE</name>
<accession>A0A5J5A691</accession>
<proteinExistence type="predicted"/>
<keyword evidence="2" id="KW-1185">Reference proteome</keyword>
<gene>
    <name evidence="1" type="ORF">F0562_007644</name>
</gene>
<dbReference type="AlphaFoldDB" id="A0A5J5A691"/>
<dbReference type="Proteomes" id="UP000325577">
    <property type="component" value="Linkage Group LG3"/>
</dbReference>
<dbReference type="EMBL" id="CM018046">
    <property type="protein sequence ID" value="KAA8525789.1"/>
    <property type="molecule type" value="Genomic_DNA"/>
</dbReference>
<evidence type="ECO:0000313" key="2">
    <source>
        <dbReference type="Proteomes" id="UP000325577"/>
    </source>
</evidence>
<reference evidence="1 2" key="1">
    <citation type="submission" date="2019-09" db="EMBL/GenBank/DDBJ databases">
        <title>A chromosome-level genome assembly of the Chinese tupelo Nyssa sinensis.</title>
        <authorList>
            <person name="Yang X."/>
            <person name="Kang M."/>
            <person name="Yang Y."/>
            <person name="Xiong H."/>
            <person name="Wang M."/>
            <person name="Zhang Z."/>
            <person name="Wang Z."/>
            <person name="Wu H."/>
            <person name="Ma T."/>
            <person name="Liu J."/>
            <person name="Xi Z."/>
        </authorList>
    </citation>
    <scope>NUCLEOTIDE SEQUENCE [LARGE SCALE GENOMIC DNA]</scope>
    <source>
        <strain evidence="1">J267</strain>
        <tissue evidence="1">Leaf</tissue>
    </source>
</reference>
<organism evidence="1 2">
    <name type="scientific">Nyssa sinensis</name>
    <dbReference type="NCBI Taxonomy" id="561372"/>
    <lineage>
        <taxon>Eukaryota</taxon>
        <taxon>Viridiplantae</taxon>
        <taxon>Streptophyta</taxon>
        <taxon>Embryophyta</taxon>
        <taxon>Tracheophyta</taxon>
        <taxon>Spermatophyta</taxon>
        <taxon>Magnoliopsida</taxon>
        <taxon>eudicotyledons</taxon>
        <taxon>Gunneridae</taxon>
        <taxon>Pentapetalae</taxon>
        <taxon>asterids</taxon>
        <taxon>Cornales</taxon>
        <taxon>Nyssaceae</taxon>
        <taxon>Nyssa</taxon>
    </lineage>
</organism>
<protein>
    <submittedName>
        <fullName evidence="1">Uncharacterized protein</fullName>
    </submittedName>
</protein>
<evidence type="ECO:0000313" key="1">
    <source>
        <dbReference type="EMBL" id="KAA8525789.1"/>
    </source>
</evidence>
<sequence>MYHVLTDCGMESCGVESPPPRGIKDGRNSALGAYSSPALCGHEILPLKVQNGEYPLGISEIHGGDGSPSQEEQKSESYGATLLFCPTICSKKGLSNKVKNGQNPLGISWTHGSDGRPSQDMQKADGAATFSLALGSNKVGACGEQLVGNALTQGGDVKAIQGRLTTQKGAFSDLMCGNKELSHTAVRGDNTFGVKWEQPSGNPLTQGGEVKAVQGRLTTQKEAFSDLMCSNKELSHTAMRGSNTIGVKGE</sequence>